<evidence type="ECO:0000313" key="3">
    <source>
        <dbReference type="Proteomes" id="UP000321638"/>
    </source>
</evidence>
<sequence>MKYAIVDGQRREALRGLKGTCEVCEVPVTPRCGRFRVPHWSHPPGTVDHHWEPETEWHRQWKACFPEGCQEIVHQADNGERHFADVKTGHGHVIEFQNSPISEEERSSREAIYRPMFWVVNGLRLKGDRRAFFEALRLGRVARATPLTLVVPTENCLLLQKWENSRTLVLFDFGEVIDVSDALRFGSPVLWVSHPGSPKGRAVLTPVYRKRFLEAMTKGEPLKGISWGKNVAPVVRLPHLVIPWQSHRRKPRPPGRKRYAARKRRSWSGSGIKARRSWR</sequence>
<evidence type="ECO:0000313" key="2">
    <source>
        <dbReference type="EMBL" id="TXL75127.1"/>
    </source>
</evidence>
<evidence type="ECO:0008006" key="4">
    <source>
        <dbReference type="Google" id="ProtNLM"/>
    </source>
</evidence>
<accession>A0A5C8PNF4</accession>
<comment type="caution">
    <text evidence="2">The sequence shown here is derived from an EMBL/GenBank/DDBJ whole genome shotgun (WGS) entry which is preliminary data.</text>
</comment>
<protein>
    <recommendedName>
        <fullName evidence="4">Competence protein</fullName>
    </recommendedName>
</protein>
<name>A0A5C8PNF4_9HYPH</name>
<dbReference type="RefSeq" id="WP_147847698.1">
    <property type="nucleotide sequence ID" value="NZ_VDUZ01000015.1"/>
</dbReference>
<gene>
    <name evidence="2" type="ORF">FHP25_14675</name>
</gene>
<evidence type="ECO:0000256" key="1">
    <source>
        <dbReference type="SAM" id="MobiDB-lite"/>
    </source>
</evidence>
<dbReference type="Proteomes" id="UP000321638">
    <property type="component" value="Unassembled WGS sequence"/>
</dbReference>
<keyword evidence="3" id="KW-1185">Reference proteome</keyword>
<organism evidence="2 3">
    <name type="scientific">Vineibacter terrae</name>
    <dbReference type="NCBI Taxonomy" id="2586908"/>
    <lineage>
        <taxon>Bacteria</taxon>
        <taxon>Pseudomonadati</taxon>
        <taxon>Pseudomonadota</taxon>
        <taxon>Alphaproteobacteria</taxon>
        <taxon>Hyphomicrobiales</taxon>
        <taxon>Vineibacter</taxon>
    </lineage>
</organism>
<dbReference type="EMBL" id="VDUZ01000015">
    <property type="protein sequence ID" value="TXL75127.1"/>
    <property type="molecule type" value="Genomic_DNA"/>
</dbReference>
<feature type="region of interest" description="Disordered" evidence="1">
    <location>
        <begin position="246"/>
        <end position="279"/>
    </location>
</feature>
<proteinExistence type="predicted"/>
<feature type="compositionally biased region" description="Basic residues" evidence="1">
    <location>
        <begin position="246"/>
        <end position="266"/>
    </location>
</feature>
<reference evidence="2 3" key="1">
    <citation type="submission" date="2019-06" db="EMBL/GenBank/DDBJ databases">
        <title>New taxonomy in bacterial strain CC-CFT640, isolated from vineyard.</title>
        <authorList>
            <person name="Lin S.-Y."/>
            <person name="Tsai C.-F."/>
            <person name="Young C.-C."/>
        </authorList>
    </citation>
    <scope>NUCLEOTIDE SEQUENCE [LARGE SCALE GENOMIC DNA]</scope>
    <source>
        <strain evidence="2 3">CC-CFT640</strain>
    </source>
</reference>
<dbReference type="OrthoDB" id="4212451at2"/>
<dbReference type="AlphaFoldDB" id="A0A5C8PNF4"/>